<keyword evidence="1" id="KW-0805">Transcription regulation</keyword>
<dbReference type="Gene3D" id="1.10.357.10">
    <property type="entry name" value="Tetracycline Repressor, domain 2"/>
    <property type="match status" value="1"/>
</dbReference>
<dbReference type="InterPro" id="IPR004111">
    <property type="entry name" value="Repressor_TetR_C"/>
</dbReference>
<dbReference type="InterPro" id="IPR050109">
    <property type="entry name" value="HTH-type_TetR-like_transc_reg"/>
</dbReference>
<dbReference type="InterPro" id="IPR036271">
    <property type="entry name" value="Tet_transcr_reg_TetR-rel_C_sf"/>
</dbReference>
<dbReference type="GO" id="GO:0003700">
    <property type="term" value="F:DNA-binding transcription factor activity"/>
    <property type="evidence" value="ECO:0007669"/>
    <property type="project" value="TreeGrafter"/>
</dbReference>
<feature type="domain" description="HTH tetR-type" evidence="4">
    <location>
        <begin position="18"/>
        <end position="78"/>
    </location>
</feature>
<dbReference type="PANTHER" id="PTHR30055">
    <property type="entry name" value="HTH-TYPE TRANSCRIPTIONAL REGULATOR RUTR"/>
    <property type="match status" value="1"/>
</dbReference>
<dbReference type="EMBL" id="CAEZWW010000060">
    <property type="protein sequence ID" value="CAB4671520.1"/>
    <property type="molecule type" value="Genomic_DNA"/>
</dbReference>
<dbReference type="SUPFAM" id="SSF48498">
    <property type="entry name" value="Tetracyclin repressor-like, C-terminal domain"/>
    <property type="match status" value="1"/>
</dbReference>
<sequence>MKPQPVDASLPAAGKRIRLNRDVICEAAAKLLAETDAATFSVRALGERLGVDATAFYRHFADKDDLLRELGDRSLAPATRGFDPTDDPRDDIRRMCLGLRRTLLRNQVGLSITSLGPTRRANELKITEVLLDALLRAGLETERAAIVYHVFIEYTVGSATLDAPLAAKGAQRGATYRRWRADYRQLAPGEYPAINSAYRSLYPSSDQVFEAGLGALVETLVPPPAGPR</sequence>
<dbReference type="EMBL" id="CAEZZA010000200">
    <property type="protein sequence ID" value="CAB4758108.1"/>
    <property type="molecule type" value="Genomic_DNA"/>
</dbReference>
<organism evidence="5">
    <name type="scientific">freshwater metagenome</name>
    <dbReference type="NCBI Taxonomy" id="449393"/>
    <lineage>
        <taxon>unclassified sequences</taxon>
        <taxon>metagenomes</taxon>
        <taxon>ecological metagenomes</taxon>
    </lineage>
</organism>
<keyword evidence="2" id="KW-0238">DNA-binding</keyword>
<protein>
    <submittedName>
        <fullName evidence="5">Unannotated protein</fullName>
    </submittedName>
</protein>
<dbReference type="Gene3D" id="1.10.10.60">
    <property type="entry name" value="Homeodomain-like"/>
    <property type="match status" value="1"/>
</dbReference>
<dbReference type="GO" id="GO:0000976">
    <property type="term" value="F:transcription cis-regulatory region binding"/>
    <property type="evidence" value="ECO:0007669"/>
    <property type="project" value="TreeGrafter"/>
</dbReference>
<accession>A0A6J6MBF4</accession>
<evidence type="ECO:0000259" key="4">
    <source>
        <dbReference type="PROSITE" id="PS50977"/>
    </source>
</evidence>
<dbReference type="Pfam" id="PF02909">
    <property type="entry name" value="TetR_C_1"/>
    <property type="match status" value="1"/>
</dbReference>
<dbReference type="PANTHER" id="PTHR30055:SF151">
    <property type="entry name" value="TRANSCRIPTIONAL REGULATORY PROTEIN"/>
    <property type="match status" value="1"/>
</dbReference>
<dbReference type="PRINTS" id="PR00455">
    <property type="entry name" value="HTHTETR"/>
</dbReference>
<evidence type="ECO:0000313" key="5">
    <source>
        <dbReference type="EMBL" id="CAB4671520.1"/>
    </source>
</evidence>
<evidence type="ECO:0000256" key="2">
    <source>
        <dbReference type="ARBA" id="ARBA00023125"/>
    </source>
</evidence>
<dbReference type="AlphaFoldDB" id="A0A6J6MBF4"/>
<dbReference type="InterPro" id="IPR009057">
    <property type="entry name" value="Homeodomain-like_sf"/>
</dbReference>
<reference evidence="5" key="1">
    <citation type="submission" date="2020-05" db="EMBL/GenBank/DDBJ databases">
        <authorList>
            <person name="Chiriac C."/>
            <person name="Salcher M."/>
            <person name="Ghai R."/>
            <person name="Kavagutti S V."/>
        </authorList>
    </citation>
    <scope>NUCLEOTIDE SEQUENCE</scope>
</reference>
<dbReference type="PROSITE" id="PS50977">
    <property type="entry name" value="HTH_TETR_2"/>
    <property type="match status" value="1"/>
</dbReference>
<proteinExistence type="predicted"/>
<gene>
    <name evidence="5" type="ORF">UFOPK2310_00638</name>
    <name evidence="6" type="ORF">UFOPK2809_01263</name>
</gene>
<dbReference type="InterPro" id="IPR001647">
    <property type="entry name" value="HTH_TetR"/>
</dbReference>
<name>A0A6J6MBF4_9ZZZZ</name>
<evidence type="ECO:0000256" key="1">
    <source>
        <dbReference type="ARBA" id="ARBA00023015"/>
    </source>
</evidence>
<keyword evidence="3" id="KW-0804">Transcription</keyword>
<evidence type="ECO:0000256" key="3">
    <source>
        <dbReference type="ARBA" id="ARBA00023163"/>
    </source>
</evidence>
<evidence type="ECO:0000313" key="6">
    <source>
        <dbReference type="EMBL" id="CAB4758108.1"/>
    </source>
</evidence>
<dbReference type="Pfam" id="PF00440">
    <property type="entry name" value="TetR_N"/>
    <property type="match status" value="1"/>
</dbReference>
<dbReference type="SUPFAM" id="SSF46689">
    <property type="entry name" value="Homeodomain-like"/>
    <property type="match status" value="1"/>
</dbReference>
<dbReference type="GO" id="GO:0045892">
    <property type="term" value="P:negative regulation of DNA-templated transcription"/>
    <property type="evidence" value="ECO:0007669"/>
    <property type="project" value="InterPro"/>
</dbReference>